<accession>A0ABV5V5H8</accession>
<evidence type="ECO:0000256" key="8">
    <source>
        <dbReference type="SAM" id="Phobius"/>
    </source>
</evidence>
<keyword evidence="7 8" id="KW-0472">Membrane</keyword>
<feature type="transmembrane region" description="Helical" evidence="8">
    <location>
        <begin position="227"/>
        <end position="248"/>
    </location>
</feature>
<dbReference type="Pfam" id="PF07690">
    <property type="entry name" value="MFS_1"/>
    <property type="match status" value="1"/>
</dbReference>
<feature type="transmembrane region" description="Helical" evidence="8">
    <location>
        <begin position="111"/>
        <end position="132"/>
    </location>
</feature>
<evidence type="ECO:0000313" key="11">
    <source>
        <dbReference type="Proteomes" id="UP001589613"/>
    </source>
</evidence>
<keyword evidence="3" id="KW-0813">Transport</keyword>
<feature type="transmembrane region" description="Helical" evidence="8">
    <location>
        <begin position="86"/>
        <end position="105"/>
    </location>
</feature>
<keyword evidence="4" id="KW-1003">Cell membrane</keyword>
<reference evidence="10 11" key="1">
    <citation type="submission" date="2024-09" db="EMBL/GenBank/DDBJ databases">
        <authorList>
            <person name="Sun Q."/>
            <person name="Mori K."/>
        </authorList>
    </citation>
    <scope>NUCLEOTIDE SEQUENCE [LARGE SCALE GENOMIC DNA]</scope>
    <source>
        <strain evidence="10 11">JCM 12763</strain>
    </source>
</reference>
<comment type="subcellular location">
    <subcellularLocation>
        <location evidence="1">Cell membrane</location>
        <topology evidence="1">Multi-pass membrane protein</topology>
    </subcellularLocation>
</comment>
<evidence type="ECO:0000256" key="7">
    <source>
        <dbReference type="ARBA" id="ARBA00023136"/>
    </source>
</evidence>
<evidence type="ECO:0000256" key="3">
    <source>
        <dbReference type="ARBA" id="ARBA00022448"/>
    </source>
</evidence>
<evidence type="ECO:0000259" key="9">
    <source>
        <dbReference type="PROSITE" id="PS50850"/>
    </source>
</evidence>
<dbReference type="InterPro" id="IPR036259">
    <property type="entry name" value="MFS_trans_sf"/>
</dbReference>
<keyword evidence="11" id="KW-1185">Reference proteome</keyword>
<evidence type="ECO:0000256" key="1">
    <source>
        <dbReference type="ARBA" id="ARBA00004651"/>
    </source>
</evidence>
<dbReference type="InterPro" id="IPR004812">
    <property type="entry name" value="Efflux_drug-R_Bcr/CmlA"/>
</dbReference>
<feature type="transmembrane region" description="Helical" evidence="8">
    <location>
        <begin position="144"/>
        <end position="168"/>
    </location>
</feature>
<sequence>MSRGGTGGGARRHTPPVWVLTLTLATLSMIGPFTIDTIFPGFAQMGKAFDAGPAALQQVTSVYLLSFALMSVVHGPLSDALGRRPVMLLGLGGYVLASAACALAPSLGWLLVARVVQGLFAGAATIVSRAMIRDLFSGAEAQRLMSQVMMIFAAAPALAPVVGGWILQWGPWPWIFWFVGAYGVVAALLVVLVLPESLPPQDRQPLRLGSVVGGLLTVARSWVFERLALAAAFAMSGYFVYVVGAPIVVLDLLNLGEQDFWVLFVPQIGGFVLGSWLTGRLAGRLSAPRLIDGAMAGLLVAGTVNVTLAAVVPSLPWAVVGPTLMGVAIGVVFPMLQLEMLELFPTHRGSAASMATFASLTFNAVLAGAIIPLVTASLLTTALASAGLGLAGASMWAWHRAAGRA</sequence>
<dbReference type="CDD" id="cd17320">
    <property type="entry name" value="MFS_MdfA_MDR_like"/>
    <property type="match status" value="1"/>
</dbReference>
<dbReference type="NCBIfam" id="TIGR00710">
    <property type="entry name" value="efflux_Bcr_CflA"/>
    <property type="match status" value="1"/>
</dbReference>
<dbReference type="InterPro" id="IPR011701">
    <property type="entry name" value="MFS"/>
</dbReference>
<keyword evidence="6 8" id="KW-1133">Transmembrane helix</keyword>
<protein>
    <submittedName>
        <fullName evidence="10">Multidrug effflux MFS transporter</fullName>
    </submittedName>
</protein>
<feature type="transmembrane region" description="Helical" evidence="8">
    <location>
        <begin position="377"/>
        <end position="398"/>
    </location>
</feature>
<evidence type="ECO:0000256" key="4">
    <source>
        <dbReference type="ARBA" id="ARBA00022475"/>
    </source>
</evidence>
<comment type="caution">
    <text evidence="10">The sequence shown here is derived from an EMBL/GenBank/DDBJ whole genome shotgun (WGS) entry which is preliminary data.</text>
</comment>
<dbReference type="InterPro" id="IPR020846">
    <property type="entry name" value="MFS_dom"/>
</dbReference>
<feature type="transmembrane region" description="Helical" evidence="8">
    <location>
        <begin position="290"/>
        <end position="311"/>
    </location>
</feature>
<proteinExistence type="inferred from homology"/>
<feature type="transmembrane region" description="Helical" evidence="8">
    <location>
        <begin position="174"/>
        <end position="194"/>
    </location>
</feature>
<dbReference type="EMBL" id="JBHMAX010000024">
    <property type="protein sequence ID" value="MFB9733089.1"/>
    <property type="molecule type" value="Genomic_DNA"/>
</dbReference>
<feature type="transmembrane region" description="Helical" evidence="8">
    <location>
        <begin position="260"/>
        <end position="278"/>
    </location>
</feature>
<evidence type="ECO:0000256" key="2">
    <source>
        <dbReference type="ARBA" id="ARBA00006236"/>
    </source>
</evidence>
<keyword evidence="5 8" id="KW-0812">Transmembrane</keyword>
<dbReference type="Gene3D" id="1.20.1720.10">
    <property type="entry name" value="Multidrug resistance protein D"/>
    <property type="match status" value="1"/>
</dbReference>
<evidence type="ECO:0000256" key="5">
    <source>
        <dbReference type="ARBA" id="ARBA00022692"/>
    </source>
</evidence>
<feature type="domain" description="Major facilitator superfamily (MFS) profile" evidence="9">
    <location>
        <begin position="20"/>
        <end position="405"/>
    </location>
</feature>
<dbReference type="PANTHER" id="PTHR23502">
    <property type="entry name" value="MAJOR FACILITATOR SUPERFAMILY"/>
    <property type="match status" value="1"/>
</dbReference>
<feature type="transmembrane region" description="Helical" evidence="8">
    <location>
        <begin position="55"/>
        <end position="74"/>
    </location>
</feature>
<evidence type="ECO:0000256" key="6">
    <source>
        <dbReference type="ARBA" id="ARBA00022989"/>
    </source>
</evidence>
<name>A0ABV5V5H8_9MICO</name>
<comment type="similarity">
    <text evidence="2">Belongs to the major facilitator superfamily. Bcr/CmlA family.</text>
</comment>
<dbReference type="PANTHER" id="PTHR23502:SF132">
    <property type="entry name" value="POLYAMINE TRANSPORTER 2-RELATED"/>
    <property type="match status" value="1"/>
</dbReference>
<dbReference type="Proteomes" id="UP001589613">
    <property type="component" value="Unassembled WGS sequence"/>
</dbReference>
<gene>
    <name evidence="10" type="ORF">ACFFN0_13650</name>
</gene>
<feature type="transmembrane region" description="Helical" evidence="8">
    <location>
        <begin position="17"/>
        <end position="35"/>
    </location>
</feature>
<evidence type="ECO:0000313" key="10">
    <source>
        <dbReference type="EMBL" id="MFB9733089.1"/>
    </source>
</evidence>
<dbReference type="PROSITE" id="PS50850">
    <property type="entry name" value="MFS"/>
    <property type="match status" value="1"/>
</dbReference>
<feature type="transmembrane region" description="Helical" evidence="8">
    <location>
        <begin position="317"/>
        <end position="338"/>
    </location>
</feature>
<feature type="transmembrane region" description="Helical" evidence="8">
    <location>
        <begin position="350"/>
        <end position="371"/>
    </location>
</feature>
<organism evidence="10 11">
    <name type="scientific">Ornithinimicrobium kibberense</name>
    <dbReference type="NCBI Taxonomy" id="282060"/>
    <lineage>
        <taxon>Bacteria</taxon>
        <taxon>Bacillati</taxon>
        <taxon>Actinomycetota</taxon>
        <taxon>Actinomycetes</taxon>
        <taxon>Micrococcales</taxon>
        <taxon>Ornithinimicrobiaceae</taxon>
        <taxon>Ornithinimicrobium</taxon>
    </lineage>
</organism>
<dbReference type="SUPFAM" id="SSF103473">
    <property type="entry name" value="MFS general substrate transporter"/>
    <property type="match status" value="1"/>
</dbReference>